<accession>A0A3S2WCD6</accession>
<evidence type="ECO:0000313" key="6">
    <source>
        <dbReference type="EMBL" id="RVT75312.1"/>
    </source>
</evidence>
<comment type="caution">
    <text evidence="6">The sequence shown here is derived from an EMBL/GenBank/DDBJ whole genome shotgun (WGS) entry which is preliminary data.</text>
</comment>
<gene>
    <name evidence="6" type="ORF">EOD40_11125</name>
</gene>
<keyword evidence="4 5" id="KW-0472">Membrane</keyword>
<evidence type="ECO:0000256" key="3">
    <source>
        <dbReference type="ARBA" id="ARBA00022989"/>
    </source>
</evidence>
<dbReference type="GO" id="GO:0016020">
    <property type="term" value="C:membrane"/>
    <property type="evidence" value="ECO:0007669"/>
    <property type="project" value="UniProtKB-SubCell"/>
</dbReference>
<evidence type="ECO:0000256" key="4">
    <source>
        <dbReference type="ARBA" id="ARBA00023136"/>
    </source>
</evidence>
<dbReference type="AlphaFoldDB" id="A0A3S2WCD6"/>
<feature type="transmembrane region" description="Helical" evidence="5">
    <location>
        <begin position="28"/>
        <end position="50"/>
    </location>
</feature>
<dbReference type="Proteomes" id="UP000285211">
    <property type="component" value="Unassembled WGS sequence"/>
</dbReference>
<evidence type="ECO:0000256" key="2">
    <source>
        <dbReference type="ARBA" id="ARBA00022692"/>
    </source>
</evidence>
<keyword evidence="2 5" id="KW-0812">Transmembrane</keyword>
<evidence type="ECO:0000313" key="7">
    <source>
        <dbReference type="Proteomes" id="UP000285211"/>
    </source>
</evidence>
<evidence type="ECO:0000256" key="5">
    <source>
        <dbReference type="SAM" id="Phobius"/>
    </source>
</evidence>
<protein>
    <submittedName>
        <fullName evidence="6">HlyD family efflux transporter periplasmic adaptor subunit</fullName>
    </submittedName>
</protein>
<proteinExistence type="predicted"/>
<dbReference type="RefSeq" id="WP_128195523.1">
    <property type="nucleotide sequence ID" value="NZ_SACJ01000006.1"/>
</dbReference>
<organism evidence="6 7">
    <name type="scientific">Flavobacterium sufflavum</name>
    <dbReference type="NCBI Taxonomy" id="1921138"/>
    <lineage>
        <taxon>Bacteria</taxon>
        <taxon>Pseudomonadati</taxon>
        <taxon>Bacteroidota</taxon>
        <taxon>Flavobacteriia</taxon>
        <taxon>Flavobacteriales</taxon>
        <taxon>Flavobacteriaceae</taxon>
        <taxon>Flavobacterium</taxon>
    </lineage>
</organism>
<sequence>MSKKIKQDNLDLRSEEVQEILSNPPIWIVRWGITLIFMFICVILILSFLIRYPDFVESKVLVTTKKPTEKIISRYSAQLDKIFIKNRDTVQINQKLAIFKNTANYKDVYLLKDIINAHPLNFKYFKFPFDKTSHLVLGDISSAYINFEKSYTDYYLLKNLDPYSNQLTGNKTSLEEIKIRLKNQIIQKGLLEQELLLKKNEFKRYEHLFEKGIISQQDYELKELGYIQIQKNISIMAISISQMREAITSANQTVNKTHINEQEDNTRFLRNMTQSYDLLKEAIRNWEYTYVLKSSIQGTISFQEYWGANQFVSTGSIVFSILPINTSNLVGKLVLPAQNSGKVVIGQKVFIKLDNYSYQQYGMLIGKVESISVSPDKEGKYFVYVSLPNGTKTSYKRELPFKQELIGNAEIITEDLSVAQRLFYKFKDIFKY</sequence>
<reference evidence="6 7" key="1">
    <citation type="submission" date="2019-01" db="EMBL/GenBank/DDBJ databases">
        <authorList>
            <person name="Chen W.-M."/>
        </authorList>
    </citation>
    <scope>NUCLEOTIDE SEQUENCE [LARGE SCALE GENOMIC DNA]</scope>
    <source>
        <strain evidence="6 7">BBQ-12</strain>
    </source>
</reference>
<dbReference type="OrthoDB" id="7057889at2"/>
<name>A0A3S2WCD6_9FLAO</name>
<keyword evidence="3 5" id="KW-1133">Transmembrane helix</keyword>
<dbReference type="EMBL" id="SACJ01000006">
    <property type="protein sequence ID" value="RVT75312.1"/>
    <property type="molecule type" value="Genomic_DNA"/>
</dbReference>
<dbReference type="PANTHER" id="PTHR30386:SF26">
    <property type="entry name" value="TRANSPORT PROTEIN COMB"/>
    <property type="match status" value="1"/>
</dbReference>
<dbReference type="InterPro" id="IPR050739">
    <property type="entry name" value="MFP"/>
</dbReference>
<keyword evidence="7" id="KW-1185">Reference proteome</keyword>
<dbReference type="PANTHER" id="PTHR30386">
    <property type="entry name" value="MEMBRANE FUSION SUBUNIT OF EMRAB-TOLC MULTIDRUG EFFLUX PUMP"/>
    <property type="match status" value="1"/>
</dbReference>
<evidence type="ECO:0000256" key="1">
    <source>
        <dbReference type="ARBA" id="ARBA00004167"/>
    </source>
</evidence>
<comment type="subcellular location">
    <subcellularLocation>
        <location evidence="1">Membrane</location>
        <topology evidence="1">Single-pass membrane protein</topology>
    </subcellularLocation>
</comment>